<evidence type="ECO:0000256" key="3">
    <source>
        <dbReference type="SAM" id="SignalP"/>
    </source>
</evidence>
<keyword evidence="2" id="KW-0472">Membrane</keyword>
<dbReference type="PANTHER" id="PTHR35043">
    <property type="entry name" value="TRANSCRIPTION FACTOR DOMAIN-CONTAINING PROTEIN"/>
    <property type="match status" value="1"/>
</dbReference>
<name>A0A8H5AR88_9AGAR</name>
<feature type="transmembrane region" description="Helical" evidence="2">
    <location>
        <begin position="406"/>
        <end position="424"/>
    </location>
</feature>
<feature type="region of interest" description="Disordered" evidence="1">
    <location>
        <begin position="302"/>
        <end position="339"/>
    </location>
</feature>
<comment type="caution">
    <text evidence="4">The sequence shown here is derived from an EMBL/GenBank/DDBJ whole genome shotgun (WGS) entry which is preliminary data.</text>
</comment>
<reference evidence="4 5" key="1">
    <citation type="journal article" date="2020" name="ISME J.">
        <title>Uncovering the hidden diversity of litter-decomposition mechanisms in mushroom-forming fungi.</title>
        <authorList>
            <person name="Floudas D."/>
            <person name="Bentzer J."/>
            <person name="Ahren D."/>
            <person name="Johansson T."/>
            <person name="Persson P."/>
            <person name="Tunlid A."/>
        </authorList>
    </citation>
    <scope>NUCLEOTIDE SEQUENCE [LARGE SCALE GENOMIC DNA]</scope>
    <source>
        <strain evidence="4 5">CBS 101986</strain>
    </source>
</reference>
<evidence type="ECO:0000313" key="5">
    <source>
        <dbReference type="Proteomes" id="UP000567179"/>
    </source>
</evidence>
<dbReference type="Proteomes" id="UP000567179">
    <property type="component" value="Unassembled WGS sequence"/>
</dbReference>
<evidence type="ECO:0000256" key="2">
    <source>
        <dbReference type="SAM" id="Phobius"/>
    </source>
</evidence>
<evidence type="ECO:0000256" key="1">
    <source>
        <dbReference type="SAM" id="MobiDB-lite"/>
    </source>
</evidence>
<evidence type="ECO:0000313" key="4">
    <source>
        <dbReference type="EMBL" id="KAF5309498.1"/>
    </source>
</evidence>
<keyword evidence="2" id="KW-1133">Transmembrane helix</keyword>
<dbReference type="OrthoDB" id="9451547at2759"/>
<feature type="compositionally biased region" description="Basic and acidic residues" evidence="1">
    <location>
        <begin position="326"/>
        <end position="335"/>
    </location>
</feature>
<dbReference type="PANTHER" id="PTHR35043:SF7">
    <property type="entry name" value="TRANSCRIPTION FACTOR DOMAIN-CONTAINING PROTEIN"/>
    <property type="match status" value="1"/>
</dbReference>
<feature type="transmembrane region" description="Helical" evidence="2">
    <location>
        <begin position="436"/>
        <end position="458"/>
    </location>
</feature>
<feature type="signal peptide" evidence="3">
    <location>
        <begin position="1"/>
        <end position="16"/>
    </location>
</feature>
<dbReference type="AlphaFoldDB" id="A0A8H5AR88"/>
<proteinExistence type="predicted"/>
<feature type="transmembrane region" description="Helical" evidence="2">
    <location>
        <begin position="464"/>
        <end position="487"/>
    </location>
</feature>
<sequence length="515" mass="57652">MLLFLVLCACLQTLRGTPLPPPLAPSFGAIADVSGDMTGGCPVAPDDSGQQLRSVFSILQSCLLTIFACVWTSAHPNINSPRDSWWTCLKRQVVTMIYAVISPEVILLWALNQRQAAKTIAEGYNKEFASADETQVSLRRKVLGLFLPLPEKTTWRGVGQLWTRTHGFFIQMGGFILYENGYPKEVLDYERLKELLLNDAIDAPTVTERELQDRSKGDAVSKAIVVLQTMWFVIQCIARAGQRLPLSELEVLTLAFAVMNAGIYGAWWNKPQGVDMAICVPLKRADHSADDSTISLVYETPSHPELANSPRTEHHRSNNLPSTPPHEQRHEENPGEQHSWLRRKLRHDCEQHSSASFFLVRLPYRIMSSLLRPLDKMGQPAQFKRNQLRVPIFYASGVNDADSLSIGKAASAFGIIFGAIHLLAWASHFSSPRDLVLWRVSATIVTVMPLLSLVSLVTWKEMGIAARFCVAFLIFLIPFYIASRIVLLSIALKAIHHPAHEVLLDIVWTTYIPHF</sequence>
<keyword evidence="3" id="KW-0732">Signal</keyword>
<gene>
    <name evidence="4" type="ORF">D9619_012289</name>
</gene>
<dbReference type="EMBL" id="JAACJJ010000059">
    <property type="protein sequence ID" value="KAF5309498.1"/>
    <property type="molecule type" value="Genomic_DNA"/>
</dbReference>
<keyword evidence="2" id="KW-0812">Transmembrane</keyword>
<accession>A0A8H5AR88</accession>
<keyword evidence="5" id="KW-1185">Reference proteome</keyword>
<organism evidence="4 5">
    <name type="scientific">Psilocybe cf. subviscida</name>
    <dbReference type="NCBI Taxonomy" id="2480587"/>
    <lineage>
        <taxon>Eukaryota</taxon>
        <taxon>Fungi</taxon>
        <taxon>Dikarya</taxon>
        <taxon>Basidiomycota</taxon>
        <taxon>Agaricomycotina</taxon>
        <taxon>Agaricomycetes</taxon>
        <taxon>Agaricomycetidae</taxon>
        <taxon>Agaricales</taxon>
        <taxon>Agaricineae</taxon>
        <taxon>Strophariaceae</taxon>
        <taxon>Psilocybe</taxon>
    </lineage>
</organism>
<feature type="chain" id="PRO_5034477332" evidence="3">
    <location>
        <begin position="17"/>
        <end position="515"/>
    </location>
</feature>
<protein>
    <submittedName>
        <fullName evidence="4">Uncharacterized protein</fullName>
    </submittedName>
</protein>